<feature type="domain" description="Hikeshi-like C-terminal" evidence="3">
    <location>
        <begin position="157"/>
        <end position="206"/>
    </location>
</feature>
<dbReference type="Pfam" id="PF21057">
    <property type="entry name" value="Hikeshi-like_C"/>
    <property type="match status" value="1"/>
</dbReference>
<evidence type="ECO:0000313" key="5">
    <source>
        <dbReference type="Proteomes" id="UP000398389"/>
    </source>
</evidence>
<evidence type="ECO:0000259" key="3">
    <source>
        <dbReference type="Pfam" id="PF21057"/>
    </source>
</evidence>
<dbReference type="GeneID" id="43584418"/>
<dbReference type="EMBL" id="CABVLU010000004">
    <property type="protein sequence ID" value="VVT57240.1"/>
    <property type="molecule type" value="Genomic_DNA"/>
</dbReference>
<dbReference type="PANTHER" id="PTHR12925">
    <property type="entry name" value="HIKESHI FAMILY MEMBER"/>
    <property type="match status" value="1"/>
</dbReference>
<evidence type="ECO:0000256" key="1">
    <source>
        <dbReference type="ARBA" id="ARBA00006623"/>
    </source>
</evidence>
<dbReference type="GO" id="GO:0061608">
    <property type="term" value="F:nuclear import signal receptor activity"/>
    <property type="evidence" value="ECO:0007669"/>
    <property type="project" value="TreeGrafter"/>
</dbReference>
<evidence type="ECO:0000259" key="2">
    <source>
        <dbReference type="Pfam" id="PF05603"/>
    </source>
</evidence>
<dbReference type="GO" id="GO:0005829">
    <property type="term" value="C:cytosol"/>
    <property type="evidence" value="ECO:0007669"/>
    <property type="project" value="TreeGrafter"/>
</dbReference>
<dbReference type="OrthoDB" id="10248398at2759"/>
<sequence>MFGIIAAGRQMQAVNQIEATKFVLSIENSAKIHHIVVFLLPNMNLDPNVAASVYFQLPGKDFQLLGAISNDKPSAIFKINNNVLKPSSGVYDLDDMMDVGDGVADPNYVINIGISLEPMSSVEQAMAAQKQQTALPSNVPIPSIAESNASSNPMVVGQVATKIYENAYNFMGGFITPDGRVPMKAFEEWWNKFRTKIQNNPRYLEESS</sequence>
<comment type="similarity">
    <text evidence="1">Belongs to the OPI10 family.</text>
</comment>
<dbReference type="AlphaFoldDB" id="A0A5E8C2L7"/>
<dbReference type="GO" id="GO:0006606">
    <property type="term" value="P:protein import into nucleus"/>
    <property type="evidence" value="ECO:0007669"/>
    <property type="project" value="TreeGrafter"/>
</dbReference>
<gene>
    <name evidence="4" type="ORF">SAPINGB_P005604</name>
</gene>
<name>A0A5E8C2L7_9ASCO</name>
<dbReference type="GO" id="GO:0005634">
    <property type="term" value="C:nucleus"/>
    <property type="evidence" value="ECO:0007669"/>
    <property type="project" value="TreeGrafter"/>
</dbReference>
<proteinExistence type="inferred from homology"/>
<dbReference type="InterPro" id="IPR031318">
    <property type="entry name" value="OPI10"/>
</dbReference>
<dbReference type="InterPro" id="IPR048364">
    <property type="entry name" value="Hikeshi-like_C"/>
</dbReference>
<dbReference type="InterPro" id="IPR008493">
    <property type="entry name" value="Hikeshi-like_N"/>
</dbReference>
<accession>A0A5E8C2L7</accession>
<keyword evidence="5" id="KW-1185">Reference proteome</keyword>
<dbReference type="PANTHER" id="PTHR12925:SF0">
    <property type="entry name" value="PROTEIN HIKESHI"/>
    <property type="match status" value="1"/>
</dbReference>
<feature type="domain" description="Hikeshi-like N-terminal" evidence="2">
    <location>
        <begin position="5"/>
        <end position="132"/>
    </location>
</feature>
<protein>
    <submittedName>
        <fullName evidence="4">Uncharacterized protein</fullName>
    </submittedName>
</protein>
<organism evidence="4 5">
    <name type="scientific">Magnusiomyces paraingens</name>
    <dbReference type="NCBI Taxonomy" id="2606893"/>
    <lineage>
        <taxon>Eukaryota</taxon>
        <taxon>Fungi</taxon>
        <taxon>Dikarya</taxon>
        <taxon>Ascomycota</taxon>
        <taxon>Saccharomycotina</taxon>
        <taxon>Dipodascomycetes</taxon>
        <taxon>Dipodascales</taxon>
        <taxon>Dipodascaceae</taxon>
        <taxon>Magnusiomyces</taxon>
    </lineage>
</organism>
<dbReference type="RefSeq" id="XP_031856209.1">
    <property type="nucleotide sequence ID" value="XM_032000318.1"/>
</dbReference>
<evidence type="ECO:0000313" key="4">
    <source>
        <dbReference type="EMBL" id="VVT57240.1"/>
    </source>
</evidence>
<dbReference type="Proteomes" id="UP000398389">
    <property type="component" value="Unassembled WGS sequence"/>
</dbReference>
<reference evidence="4 5" key="1">
    <citation type="submission" date="2019-09" db="EMBL/GenBank/DDBJ databases">
        <authorList>
            <person name="Brejova B."/>
        </authorList>
    </citation>
    <scope>NUCLEOTIDE SEQUENCE [LARGE SCALE GENOMIC DNA]</scope>
</reference>
<dbReference type="Pfam" id="PF05603">
    <property type="entry name" value="Hikeshi-like_N"/>
    <property type="match status" value="1"/>
</dbReference>